<accession>A0ABT9JVQ1</accession>
<keyword evidence="2" id="KW-1185">Reference proteome</keyword>
<evidence type="ECO:0008006" key="3">
    <source>
        <dbReference type="Google" id="ProtNLM"/>
    </source>
</evidence>
<gene>
    <name evidence="1" type="ORF">Q9291_12085</name>
</gene>
<organism evidence="1 2">
    <name type="scientific">Methylophilus aquaticus</name>
    <dbReference type="NCBI Taxonomy" id="1971610"/>
    <lineage>
        <taxon>Bacteria</taxon>
        <taxon>Pseudomonadati</taxon>
        <taxon>Pseudomonadota</taxon>
        <taxon>Betaproteobacteria</taxon>
        <taxon>Nitrosomonadales</taxon>
        <taxon>Methylophilaceae</taxon>
        <taxon>Methylophilus</taxon>
    </lineage>
</organism>
<protein>
    <recommendedName>
        <fullName evidence="3">Pre-toxin TG domain-containing protein</fullName>
    </recommendedName>
</protein>
<sequence length="263" mass="28164">MFSATDNANDSLTSLVLKKISVTAQDVVPALLSSRADSIAIGVGDLVQDVAKTINNNKALRYSLEVLDIVGAPVAYAARKAIEDTYIGSKLQEAQEYVFNKASGLFTGVGYDTLSAQSGGLGVFSVLSVAASGGAKRLLDDVSNITQVVKNKLDGLAREKLTKVELQNQYPNASVQSERALRNADGTRAIDEYSNSGRNIDHVVIENGQVVRSVETTSMTANKAAQIAKENRIREAGGNYVRDKTTGNLIDLGTIQTEILRRK</sequence>
<dbReference type="EMBL" id="JAVCAP010000027">
    <property type="protein sequence ID" value="MDP8568589.1"/>
    <property type="molecule type" value="Genomic_DNA"/>
</dbReference>
<proteinExistence type="predicted"/>
<evidence type="ECO:0000313" key="1">
    <source>
        <dbReference type="EMBL" id="MDP8568589.1"/>
    </source>
</evidence>
<evidence type="ECO:0000313" key="2">
    <source>
        <dbReference type="Proteomes" id="UP001225906"/>
    </source>
</evidence>
<name>A0ABT9JVQ1_9PROT</name>
<dbReference type="RefSeq" id="WP_306390327.1">
    <property type="nucleotide sequence ID" value="NZ_JAVCAP010000027.1"/>
</dbReference>
<reference evidence="2" key="1">
    <citation type="journal article" date="2019" name="Int. J. Syst. Evol. Microbiol.">
        <title>The Global Catalogue of Microorganisms (GCM) 10K type strain sequencing project: providing services to taxonomists for standard genome sequencing and annotation.</title>
        <authorList>
            <consortium name="The Broad Institute Genomics Platform"/>
            <consortium name="The Broad Institute Genome Sequencing Center for Infectious Disease"/>
            <person name="Wu L."/>
            <person name="Ma J."/>
        </authorList>
    </citation>
    <scope>NUCLEOTIDE SEQUENCE [LARGE SCALE GENOMIC DNA]</scope>
    <source>
        <strain evidence="2">VKM B-3159</strain>
    </source>
</reference>
<comment type="caution">
    <text evidence="1">The sequence shown here is derived from an EMBL/GenBank/DDBJ whole genome shotgun (WGS) entry which is preliminary data.</text>
</comment>
<dbReference type="Proteomes" id="UP001225906">
    <property type="component" value="Unassembled WGS sequence"/>
</dbReference>